<dbReference type="PANTHER" id="PTHR12119">
    <property type="entry name" value="UBIQUINOL-CYTOCHROME C REDUCTASE COMPLEX UBIQUINONE-BINDING PROTEIN QP-C"/>
    <property type="match status" value="1"/>
</dbReference>
<evidence type="ECO:0000256" key="4">
    <source>
        <dbReference type="ARBA" id="ARBA00022660"/>
    </source>
</evidence>
<dbReference type="FunFam" id="1.20.5.210:FF:000001">
    <property type="entry name" value="Cytochrome b-c1 complex subunit 8"/>
    <property type="match status" value="1"/>
</dbReference>
<feature type="compositionally biased region" description="Basic and acidic residues" evidence="12">
    <location>
        <begin position="14"/>
        <end position="26"/>
    </location>
</feature>
<evidence type="ECO:0000256" key="10">
    <source>
        <dbReference type="ARBA" id="ARBA00023136"/>
    </source>
</evidence>
<reference evidence="13 15" key="1">
    <citation type="submission" date="2015-10" db="EMBL/GenBank/DDBJ databases">
        <title>The cercosporin biosynthetic gene cluster was horizontally transferred to several fungal lineages and shown to be expanded in Cercospora beticola based on microsynteny with recipient genomes.</title>
        <authorList>
            <person name="De Jonge R."/>
            <person name="Ebert M.K."/>
            <person name="Suttle J.C."/>
            <person name="Jurick Ii W.M."/>
            <person name="Secor G.A."/>
            <person name="Thomma B.P."/>
            <person name="Van De Peer Y."/>
            <person name="Bolton M.D."/>
        </authorList>
    </citation>
    <scope>NUCLEOTIDE SEQUENCE [LARGE SCALE GENOMIC DNA]</scope>
    <source>
        <strain evidence="13 15">09-40</strain>
    </source>
</reference>
<feature type="compositionally biased region" description="Gly residues" evidence="12">
    <location>
        <begin position="1"/>
        <end position="11"/>
    </location>
</feature>
<name>A0A2G5H829_CERBT</name>
<evidence type="ECO:0000313" key="13">
    <source>
        <dbReference type="EMBL" id="PIA88689.1"/>
    </source>
</evidence>
<dbReference type="Proteomes" id="UP000230605">
    <property type="component" value="Chromosome 5"/>
</dbReference>
<evidence type="ECO:0000256" key="5">
    <source>
        <dbReference type="ARBA" id="ARBA00022692"/>
    </source>
</evidence>
<dbReference type="GO" id="GO:0045275">
    <property type="term" value="C:respiratory chain complex III"/>
    <property type="evidence" value="ECO:0007669"/>
    <property type="project" value="UniProtKB-UniRule"/>
</dbReference>
<comment type="similarity">
    <text evidence="2 11">Belongs to the UQCRQ/QCR8 family.</text>
</comment>
<evidence type="ECO:0000256" key="1">
    <source>
        <dbReference type="ARBA" id="ARBA00004434"/>
    </source>
</evidence>
<keyword evidence="6 11" id="KW-0999">Mitochondrion inner membrane</keyword>
<accession>A0A2G5H829</accession>
<protein>
    <recommendedName>
        <fullName evidence="11">Cytochrome b-c1 complex subunit 8</fullName>
    </recommendedName>
    <alternativeName>
        <fullName evidence="11">Complex III subunit 8</fullName>
    </alternativeName>
</protein>
<dbReference type="Proteomes" id="UP001302367">
    <property type="component" value="Chromosome 5"/>
</dbReference>
<keyword evidence="7 11" id="KW-0249">Electron transport</keyword>
<dbReference type="EMBL" id="LKMD01000108">
    <property type="protein sequence ID" value="PIA88689.1"/>
    <property type="molecule type" value="Genomic_DNA"/>
</dbReference>
<evidence type="ECO:0000256" key="7">
    <source>
        <dbReference type="ARBA" id="ARBA00022982"/>
    </source>
</evidence>
<evidence type="ECO:0000256" key="12">
    <source>
        <dbReference type="SAM" id="MobiDB-lite"/>
    </source>
</evidence>
<evidence type="ECO:0000256" key="6">
    <source>
        <dbReference type="ARBA" id="ARBA00022792"/>
    </source>
</evidence>
<dbReference type="AlphaFoldDB" id="A0A2G5H829"/>
<evidence type="ECO:0000256" key="2">
    <source>
        <dbReference type="ARBA" id="ARBA00007668"/>
    </source>
</evidence>
<dbReference type="EMBL" id="CP134188">
    <property type="protein sequence ID" value="WPB02890.1"/>
    <property type="molecule type" value="Genomic_DNA"/>
</dbReference>
<keyword evidence="10" id="KW-0472">Membrane</keyword>
<dbReference type="GO" id="GO:0006122">
    <property type="term" value="P:mitochondrial electron transport, ubiquinol to cytochrome c"/>
    <property type="evidence" value="ECO:0007669"/>
    <property type="project" value="UniProtKB-UniRule"/>
</dbReference>
<keyword evidence="3 11" id="KW-0813">Transport</keyword>
<comment type="function">
    <text evidence="11">Component of the ubiquinol-cytochrome c oxidoreductase, a multisubunit transmembrane complex that is part of the mitochondrial electron transport chain which drives oxidative phosphorylation. The complex plays an important role in the uptake of multiple carbon sources present in different host niches.</text>
</comment>
<keyword evidence="4 11" id="KW-0679">Respiratory chain</keyword>
<feature type="region of interest" description="Disordered" evidence="12">
    <location>
        <begin position="1"/>
        <end position="29"/>
    </location>
</feature>
<evidence type="ECO:0000313" key="16">
    <source>
        <dbReference type="Proteomes" id="UP001302367"/>
    </source>
</evidence>
<dbReference type="GO" id="GO:0005743">
    <property type="term" value="C:mitochondrial inner membrane"/>
    <property type="evidence" value="ECO:0007669"/>
    <property type="project" value="UniProtKB-SubCell"/>
</dbReference>
<evidence type="ECO:0000256" key="9">
    <source>
        <dbReference type="ARBA" id="ARBA00023128"/>
    </source>
</evidence>
<organism evidence="13 15">
    <name type="scientific">Cercospora beticola</name>
    <name type="common">Sugarbeet leaf spot fungus</name>
    <dbReference type="NCBI Taxonomy" id="122368"/>
    <lineage>
        <taxon>Eukaryota</taxon>
        <taxon>Fungi</taxon>
        <taxon>Dikarya</taxon>
        <taxon>Ascomycota</taxon>
        <taxon>Pezizomycotina</taxon>
        <taxon>Dothideomycetes</taxon>
        <taxon>Dothideomycetidae</taxon>
        <taxon>Mycosphaerellales</taxon>
        <taxon>Mycosphaerellaceae</taxon>
        <taxon>Cercospora</taxon>
    </lineage>
</organism>
<evidence type="ECO:0000256" key="8">
    <source>
        <dbReference type="ARBA" id="ARBA00022989"/>
    </source>
</evidence>
<evidence type="ECO:0000256" key="3">
    <source>
        <dbReference type="ARBA" id="ARBA00022448"/>
    </source>
</evidence>
<keyword evidence="9 11" id="KW-0496">Mitochondrion</keyword>
<gene>
    <name evidence="13" type="ORF">CB0940_06971</name>
    <name evidence="14" type="ORF">RHO25_007526</name>
</gene>
<dbReference type="PANTHER" id="PTHR12119:SF2">
    <property type="entry name" value="CYTOCHROME B-C1 COMPLEX SUBUNIT 8"/>
    <property type="match status" value="1"/>
</dbReference>
<dbReference type="Pfam" id="PF02939">
    <property type="entry name" value="UcrQ"/>
    <property type="match status" value="1"/>
</dbReference>
<dbReference type="Gene3D" id="1.20.5.210">
    <property type="entry name" value="Cytochrome b-c1 complex subunit 8"/>
    <property type="match status" value="1"/>
</dbReference>
<evidence type="ECO:0000313" key="14">
    <source>
        <dbReference type="EMBL" id="WPB02890.1"/>
    </source>
</evidence>
<evidence type="ECO:0000313" key="15">
    <source>
        <dbReference type="Proteomes" id="UP000230605"/>
    </source>
</evidence>
<comment type="subcellular location">
    <subcellularLocation>
        <location evidence="1 11">Mitochondrion inner membrane</location>
        <topology evidence="1 11">Single-pass membrane protein</topology>
    </subcellularLocation>
</comment>
<dbReference type="SUPFAM" id="SSF81508">
    <property type="entry name" value="Ubiquinone-binding protein QP-C of cytochrome bc1 complex (Ubiquinol-cytochrome c reductase)"/>
    <property type="match status" value="1"/>
</dbReference>
<keyword evidence="8" id="KW-1133">Transmembrane helix</keyword>
<dbReference type="OrthoDB" id="6683853at2759"/>
<proteinExistence type="inferred from homology"/>
<dbReference type="InterPro" id="IPR036642">
    <property type="entry name" value="Cyt_bc1_su8_sf"/>
</dbReference>
<sequence>MGGGGGHGGAGLKDVNDPHRLVKGEWGDPGSLRQKGIVTYAISGNRVNPLAGTFKAAIFNTFRRTRGQIFYWGIPMFVAYSAMQWATERNEYLNSKAGIAEYGGQE</sequence>
<evidence type="ECO:0000256" key="11">
    <source>
        <dbReference type="RuleBase" id="RU368118"/>
    </source>
</evidence>
<reference evidence="14 16" key="2">
    <citation type="submission" date="2023-09" db="EMBL/GenBank/DDBJ databases">
        <title>Complete-Gapless Cercospora beticola genome.</title>
        <authorList>
            <person name="Wyatt N.A."/>
            <person name="Spanner R.E."/>
            <person name="Bolton M.D."/>
        </authorList>
    </citation>
    <scope>NUCLEOTIDE SEQUENCE [LARGE SCALE GENOMIC DNA]</scope>
    <source>
        <strain evidence="14">Cb09-40</strain>
    </source>
</reference>
<comment type="subunit">
    <text evidence="11">Component of the ubiquinol-cytochrome c oxidoreductase (cytochrome b-c1 complex, complex III, CIII), a multisubunit enzyme composed of 3 respiratory subunits cytochrome b, cytochrome c1 and Rieske protein, 2 core protein subunits, and additional low-molecular weight protein subunits. The complex exists as an obligatory dimer and forms supercomplexes (SCs) in the inner mitochondrial membrane with cytochrome c oxidase (complex IV, CIV).</text>
</comment>
<keyword evidence="16" id="KW-1185">Reference proteome</keyword>
<dbReference type="InterPro" id="IPR004205">
    <property type="entry name" value="Cyt_bc1_su8"/>
</dbReference>
<keyword evidence="5" id="KW-0812">Transmembrane</keyword>